<name>A0A5J4QFJ5_9ZZZZ</name>
<keyword evidence="5 6" id="KW-0472">Membrane</keyword>
<evidence type="ECO:0000313" key="7">
    <source>
        <dbReference type="EMBL" id="KAA6319718.1"/>
    </source>
</evidence>
<evidence type="ECO:0000256" key="1">
    <source>
        <dbReference type="ARBA" id="ARBA00004651"/>
    </source>
</evidence>
<gene>
    <name evidence="7" type="ORF">EZS27_030417</name>
</gene>
<keyword evidence="3 6" id="KW-0812">Transmembrane</keyword>
<feature type="non-terminal residue" evidence="7">
    <location>
        <position position="1"/>
    </location>
</feature>
<protein>
    <recommendedName>
        <fullName evidence="8">Lipopolysaccharide export system permease protein LptG</fullName>
    </recommendedName>
</protein>
<keyword evidence="4 6" id="KW-1133">Transmembrane helix</keyword>
<dbReference type="GO" id="GO:0005886">
    <property type="term" value="C:plasma membrane"/>
    <property type="evidence" value="ECO:0007669"/>
    <property type="project" value="UniProtKB-SubCell"/>
</dbReference>
<dbReference type="EMBL" id="SNRY01003795">
    <property type="protein sequence ID" value="KAA6319718.1"/>
    <property type="molecule type" value="Genomic_DNA"/>
</dbReference>
<evidence type="ECO:0000256" key="2">
    <source>
        <dbReference type="ARBA" id="ARBA00022475"/>
    </source>
</evidence>
<evidence type="ECO:0000256" key="4">
    <source>
        <dbReference type="ARBA" id="ARBA00022989"/>
    </source>
</evidence>
<reference evidence="7" key="1">
    <citation type="submission" date="2019-03" db="EMBL/GenBank/DDBJ databases">
        <title>Single cell metagenomics reveals metabolic interactions within the superorganism composed of flagellate Streblomastix strix and complex community of Bacteroidetes bacteria on its surface.</title>
        <authorList>
            <person name="Treitli S.C."/>
            <person name="Kolisko M."/>
            <person name="Husnik F."/>
            <person name="Keeling P."/>
            <person name="Hampl V."/>
        </authorList>
    </citation>
    <scope>NUCLEOTIDE SEQUENCE</scope>
    <source>
        <strain evidence="7">STM</strain>
    </source>
</reference>
<keyword evidence="2" id="KW-1003">Cell membrane</keyword>
<evidence type="ECO:0000256" key="6">
    <source>
        <dbReference type="SAM" id="Phobius"/>
    </source>
</evidence>
<feature type="transmembrane region" description="Helical" evidence="6">
    <location>
        <begin position="33"/>
        <end position="50"/>
    </location>
</feature>
<evidence type="ECO:0000256" key="3">
    <source>
        <dbReference type="ARBA" id="ARBA00022692"/>
    </source>
</evidence>
<sequence>HLGIGLALSFSYILFQTISSTFAINGNVPPLIAVWIPNILYAAVAGYLYLKAAKQ</sequence>
<dbReference type="AlphaFoldDB" id="A0A5J4QFJ5"/>
<comment type="caution">
    <text evidence="7">The sequence shown here is derived from an EMBL/GenBank/DDBJ whole genome shotgun (WGS) entry which is preliminary data.</text>
</comment>
<comment type="subcellular location">
    <subcellularLocation>
        <location evidence="1">Cell membrane</location>
        <topology evidence="1">Multi-pass membrane protein</topology>
    </subcellularLocation>
</comment>
<organism evidence="7">
    <name type="scientific">termite gut metagenome</name>
    <dbReference type="NCBI Taxonomy" id="433724"/>
    <lineage>
        <taxon>unclassified sequences</taxon>
        <taxon>metagenomes</taxon>
        <taxon>organismal metagenomes</taxon>
    </lineage>
</organism>
<evidence type="ECO:0000256" key="5">
    <source>
        <dbReference type="ARBA" id="ARBA00023136"/>
    </source>
</evidence>
<accession>A0A5J4QFJ5</accession>
<evidence type="ECO:0008006" key="8">
    <source>
        <dbReference type="Google" id="ProtNLM"/>
    </source>
</evidence>
<dbReference type="InterPro" id="IPR005495">
    <property type="entry name" value="LptG/LptF_permease"/>
</dbReference>
<proteinExistence type="predicted"/>
<dbReference type="Pfam" id="PF03739">
    <property type="entry name" value="LptF_LptG"/>
    <property type="match status" value="1"/>
</dbReference>